<gene>
    <name evidence="2" type="ORF">ACFY05_43310</name>
</gene>
<feature type="region of interest" description="Disordered" evidence="1">
    <location>
        <begin position="77"/>
        <end position="96"/>
    </location>
</feature>
<proteinExistence type="predicted"/>
<evidence type="ECO:0000313" key="2">
    <source>
        <dbReference type="EMBL" id="MFF4779663.1"/>
    </source>
</evidence>
<accession>A0ABW6VN34</accession>
<comment type="caution">
    <text evidence="2">The sequence shown here is derived from an EMBL/GenBank/DDBJ whole genome shotgun (WGS) entry which is preliminary data.</text>
</comment>
<feature type="compositionally biased region" description="Basic and acidic residues" evidence="1">
    <location>
        <begin position="82"/>
        <end position="96"/>
    </location>
</feature>
<organism evidence="2 3">
    <name type="scientific">Microtetraspora fusca</name>
    <dbReference type="NCBI Taxonomy" id="1997"/>
    <lineage>
        <taxon>Bacteria</taxon>
        <taxon>Bacillati</taxon>
        <taxon>Actinomycetota</taxon>
        <taxon>Actinomycetes</taxon>
        <taxon>Streptosporangiales</taxon>
        <taxon>Streptosporangiaceae</taxon>
        <taxon>Microtetraspora</taxon>
    </lineage>
</organism>
<dbReference type="RefSeq" id="WP_245655783.1">
    <property type="nucleotide sequence ID" value="NZ_BBYK01000040.1"/>
</dbReference>
<reference evidence="2 3" key="1">
    <citation type="submission" date="2024-10" db="EMBL/GenBank/DDBJ databases">
        <title>The Natural Products Discovery Center: Release of the First 8490 Sequenced Strains for Exploring Actinobacteria Biosynthetic Diversity.</title>
        <authorList>
            <person name="Kalkreuter E."/>
            <person name="Kautsar S.A."/>
            <person name="Yang D."/>
            <person name="Bader C.D."/>
            <person name="Teijaro C.N."/>
            <person name="Fluegel L."/>
            <person name="Davis C.M."/>
            <person name="Simpson J.R."/>
            <person name="Lauterbach L."/>
            <person name="Steele A.D."/>
            <person name="Gui C."/>
            <person name="Meng S."/>
            <person name="Li G."/>
            <person name="Viehrig K."/>
            <person name="Ye F."/>
            <person name="Su P."/>
            <person name="Kiefer A.F."/>
            <person name="Nichols A."/>
            <person name="Cepeda A.J."/>
            <person name="Yan W."/>
            <person name="Fan B."/>
            <person name="Jiang Y."/>
            <person name="Adhikari A."/>
            <person name="Zheng C.-J."/>
            <person name="Schuster L."/>
            <person name="Cowan T.M."/>
            <person name="Smanski M.J."/>
            <person name="Chevrette M.G."/>
            <person name="De Carvalho L.P.S."/>
            <person name="Shen B."/>
        </authorList>
    </citation>
    <scope>NUCLEOTIDE SEQUENCE [LARGE SCALE GENOMIC DNA]</scope>
    <source>
        <strain evidence="2 3">NPDC001281</strain>
    </source>
</reference>
<name>A0ABW6VN34_MICFU</name>
<evidence type="ECO:0000256" key="1">
    <source>
        <dbReference type="SAM" id="MobiDB-lite"/>
    </source>
</evidence>
<protein>
    <submittedName>
        <fullName evidence="2">Uncharacterized protein</fullName>
    </submittedName>
</protein>
<dbReference type="EMBL" id="JBIAXI010000064">
    <property type="protein sequence ID" value="MFF4779663.1"/>
    <property type="molecule type" value="Genomic_DNA"/>
</dbReference>
<sequence length="96" mass="10437">MSSITQAEELLESLVVDTQALGHRLHRLAAAVQQQAPQVGQPFGPLIPAGQRSEHLRSEGLQLLPDMGKVLGGHARIAPLHPETDQPQKPDPTKHY</sequence>
<evidence type="ECO:0000313" key="3">
    <source>
        <dbReference type="Proteomes" id="UP001602119"/>
    </source>
</evidence>
<dbReference type="Proteomes" id="UP001602119">
    <property type="component" value="Unassembled WGS sequence"/>
</dbReference>
<keyword evidence="3" id="KW-1185">Reference proteome</keyword>